<dbReference type="OrthoDB" id="9796171at2"/>
<evidence type="ECO:0000313" key="5">
    <source>
        <dbReference type="Proteomes" id="UP000290759"/>
    </source>
</evidence>
<dbReference type="InterPro" id="IPR050832">
    <property type="entry name" value="Bact_Acetyltransf"/>
</dbReference>
<dbReference type="PROSITE" id="PS51186">
    <property type="entry name" value="GNAT"/>
    <property type="match status" value="1"/>
</dbReference>
<proteinExistence type="predicted"/>
<accession>A0A4Q2UBC3</accession>
<sequence>MFAWRSFDALGARELHDLLRLRADAFVVEQNCAFAEIDGRDPDALHLLARRAEGGPLAGTLRLFPPDAAGRAVIGRVATAPAARGTGLGRALMAEGMAEARRRFGPAPIAIGAQTRLERFYGGLGFARTSEDYMEDGIPHCAMEAR</sequence>
<dbReference type="Pfam" id="PF13673">
    <property type="entry name" value="Acetyltransf_10"/>
    <property type="match status" value="1"/>
</dbReference>
<evidence type="ECO:0000256" key="1">
    <source>
        <dbReference type="ARBA" id="ARBA00022679"/>
    </source>
</evidence>
<dbReference type="InterPro" id="IPR016181">
    <property type="entry name" value="Acyl_CoA_acyltransferase"/>
</dbReference>
<reference evidence="4 5" key="2">
    <citation type="submission" date="2019-02" db="EMBL/GenBank/DDBJ databases">
        <title>'Lichenibacterium ramalinii' gen. nov. sp. nov., 'Lichenibacterium minor' gen. nov. sp. nov.</title>
        <authorList>
            <person name="Pankratov T."/>
        </authorList>
    </citation>
    <scope>NUCLEOTIDE SEQUENCE [LARGE SCALE GENOMIC DNA]</scope>
    <source>
        <strain evidence="4 5">RmlP026</strain>
    </source>
</reference>
<protein>
    <submittedName>
        <fullName evidence="4">GNAT family N-acetyltransferase</fullName>
    </submittedName>
</protein>
<keyword evidence="2" id="KW-0012">Acyltransferase</keyword>
<comment type="caution">
    <text evidence="4">The sequence shown here is derived from an EMBL/GenBank/DDBJ whole genome shotgun (WGS) entry which is preliminary data.</text>
</comment>
<dbReference type="PANTHER" id="PTHR43877">
    <property type="entry name" value="AMINOALKYLPHOSPHONATE N-ACETYLTRANSFERASE-RELATED-RELATED"/>
    <property type="match status" value="1"/>
</dbReference>
<dbReference type="AlphaFoldDB" id="A0A4Q2UBC3"/>
<evidence type="ECO:0000256" key="2">
    <source>
        <dbReference type="ARBA" id="ARBA00023315"/>
    </source>
</evidence>
<feature type="domain" description="N-acetyltransferase" evidence="3">
    <location>
        <begin position="5"/>
        <end position="146"/>
    </location>
</feature>
<organism evidence="4 5">
    <name type="scientific">Lichenibacterium minor</name>
    <dbReference type="NCBI Taxonomy" id="2316528"/>
    <lineage>
        <taxon>Bacteria</taxon>
        <taxon>Pseudomonadati</taxon>
        <taxon>Pseudomonadota</taxon>
        <taxon>Alphaproteobacteria</taxon>
        <taxon>Hyphomicrobiales</taxon>
        <taxon>Lichenihabitantaceae</taxon>
        <taxon>Lichenibacterium</taxon>
    </lineage>
</organism>
<name>A0A4Q2UBC3_9HYPH</name>
<dbReference type="InterPro" id="IPR000182">
    <property type="entry name" value="GNAT_dom"/>
</dbReference>
<gene>
    <name evidence="4" type="ORF">D3273_08740</name>
</gene>
<evidence type="ECO:0000313" key="4">
    <source>
        <dbReference type="EMBL" id="RYC32467.1"/>
    </source>
</evidence>
<dbReference type="EMBL" id="QYBB01000007">
    <property type="protein sequence ID" value="RYC32467.1"/>
    <property type="molecule type" value="Genomic_DNA"/>
</dbReference>
<dbReference type="SUPFAM" id="SSF55729">
    <property type="entry name" value="Acyl-CoA N-acyltransferases (Nat)"/>
    <property type="match status" value="1"/>
</dbReference>
<keyword evidence="5" id="KW-1185">Reference proteome</keyword>
<reference evidence="4 5" key="1">
    <citation type="submission" date="2018-12" db="EMBL/GenBank/DDBJ databases">
        <authorList>
            <person name="Grouzdev D.S."/>
            <person name="Krutkina M.S."/>
        </authorList>
    </citation>
    <scope>NUCLEOTIDE SEQUENCE [LARGE SCALE GENOMIC DNA]</scope>
    <source>
        <strain evidence="4 5">RmlP026</strain>
    </source>
</reference>
<dbReference type="RefSeq" id="WP_129225533.1">
    <property type="nucleotide sequence ID" value="NZ_QYBB01000007.1"/>
</dbReference>
<keyword evidence="1 4" id="KW-0808">Transferase</keyword>
<dbReference type="Gene3D" id="3.40.630.30">
    <property type="match status" value="1"/>
</dbReference>
<dbReference type="GO" id="GO:0016747">
    <property type="term" value="F:acyltransferase activity, transferring groups other than amino-acyl groups"/>
    <property type="evidence" value="ECO:0007669"/>
    <property type="project" value="InterPro"/>
</dbReference>
<evidence type="ECO:0000259" key="3">
    <source>
        <dbReference type="PROSITE" id="PS51186"/>
    </source>
</evidence>
<dbReference type="PANTHER" id="PTHR43877:SF2">
    <property type="entry name" value="AMINOALKYLPHOSPHONATE N-ACETYLTRANSFERASE-RELATED"/>
    <property type="match status" value="1"/>
</dbReference>
<dbReference type="Proteomes" id="UP000290759">
    <property type="component" value="Unassembled WGS sequence"/>
</dbReference>
<dbReference type="CDD" id="cd04301">
    <property type="entry name" value="NAT_SF"/>
    <property type="match status" value="1"/>
</dbReference>